<comment type="similarity">
    <text evidence="1">Belongs to the GerABKA family.</text>
</comment>
<dbReference type="Pfam" id="PF03323">
    <property type="entry name" value="GerA"/>
    <property type="match status" value="1"/>
</dbReference>
<feature type="compositionally biased region" description="Low complexity" evidence="3">
    <location>
        <begin position="1"/>
        <end position="16"/>
    </location>
</feature>
<dbReference type="InterPro" id="IPR004995">
    <property type="entry name" value="Spore_Ger"/>
</dbReference>
<feature type="compositionally biased region" description="Polar residues" evidence="3">
    <location>
        <begin position="549"/>
        <end position="571"/>
    </location>
</feature>
<keyword evidence="4" id="KW-1133">Transmembrane helix</keyword>
<feature type="transmembrane region" description="Helical" evidence="4">
    <location>
        <begin position="442"/>
        <end position="467"/>
    </location>
</feature>
<comment type="caution">
    <text evidence="5">The sequence shown here is derived from an EMBL/GenBank/DDBJ whole genome shotgun (WGS) entry which is preliminary data.</text>
</comment>
<evidence type="ECO:0000313" key="5">
    <source>
        <dbReference type="EMBL" id="MDO7906428.1"/>
    </source>
</evidence>
<keyword evidence="2 4" id="KW-0472">Membrane</keyword>
<dbReference type="PANTHER" id="PTHR22550:SF5">
    <property type="entry name" value="LEUCINE ZIPPER PROTEIN 4"/>
    <property type="match status" value="1"/>
</dbReference>
<reference evidence="5 6" key="1">
    <citation type="submission" date="2023-07" db="EMBL/GenBank/DDBJ databases">
        <title>Paenibacillus sp. JX-17 nov. isolated from soil.</title>
        <authorList>
            <person name="Wan Y."/>
            <person name="Liu B."/>
        </authorList>
    </citation>
    <scope>NUCLEOTIDE SEQUENCE [LARGE SCALE GENOMIC DNA]</scope>
    <source>
        <strain evidence="5 6">JX-17</strain>
    </source>
</reference>
<feature type="compositionally biased region" description="Low complexity" evidence="3">
    <location>
        <begin position="539"/>
        <end position="548"/>
    </location>
</feature>
<keyword evidence="4" id="KW-0812">Transmembrane</keyword>
<dbReference type="RefSeq" id="WP_305023621.1">
    <property type="nucleotide sequence ID" value="NZ_JAUQTB010000003.1"/>
</dbReference>
<feature type="transmembrane region" description="Helical" evidence="4">
    <location>
        <begin position="411"/>
        <end position="430"/>
    </location>
</feature>
<evidence type="ECO:0000256" key="2">
    <source>
        <dbReference type="ARBA" id="ARBA00023136"/>
    </source>
</evidence>
<dbReference type="Proteomes" id="UP001240171">
    <property type="component" value="Unassembled WGS sequence"/>
</dbReference>
<name>A0ABT9CCX5_9BACL</name>
<organism evidence="5 6">
    <name type="scientific">Paenibacillus lacisoli</name>
    <dbReference type="NCBI Taxonomy" id="3064525"/>
    <lineage>
        <taxon>Bacteria</taxon>
        <taxon>Bacillati</taxon>
        <taxon>Bacillota</taxon>
        <taxon>Bacilli</taxon>
        <taxon>Bacillales</taxon>
        <taxon>Paenibacillaceae</taxon>
        <taxon>Paenibacillus</taxon>
    </lineage>
</organism>
<evidence type="ECO:0000256" key="1">
    <source>
        <dbReference type="ARBA" id="ARBA00005278"/>
    </source>
</evidence>
<evidence type="ECO:0000256" key="4">
    <source>
        <dbReference type="SAM" id="Phobius"/>
    </source>
</evidence>
<evidence type="ECO:0000256" key="3">
    <source>
        <dbReference type="SAM" id="MobiDB-lite"/>
    </source>
</evidence>
<sequence>MIRYRSIGSRRSSSSAGGKGQGPSGSAAEMTANLEEMLQRIQNYTGGSQDVVIRRLQVGSPSSYPAAVIFLESMAKQDYVDRSVVHSLLGIPGHTAGEQADDAEQMFRHMQAQALAIGHTQIHEDWKAMMNALLNGQTLVFLDGIKKVIGCSTFGVPERSVAEPTTQLVIRGPKDSFVESIFTNISLIRRRIRNAALRTEMFQVGFESRTGLLMVYVEGIADAKIVDEARKRIERIGIDAVFDSGQIEEMIEDQSFTPFPTVYNTERPDAAAYSLIEGRVVLIVDGSPFVLVVPTGFAHFFKSTADYAERFAIAIFMRLIRYMSFIILVLGPSLYIALTTYHYEMIPTPLLISLLAQRETVPFPAFIEAMLLEIAFEILREAGVRMPRAVGQTVSIVGALVLGQAAVDAGIVTPLLTIVVALTGIASFALPSYDMSVAGRLFRFMFMVLAAVFGLYGVTLGLIAMVAHMNSLRSFGVPYMMPFSPFVAEVHKDTVLRFPTWAMRNRPRLVASKIKREVEREASGSGQQAGGSSSGAGTSGQADSTGSSNQQQDSRSQPDSESQPSSNQGDS</sequence>
<dbReference type="PIRSF" id="PIRSF005690">
    <property type="entry name" value="GerBA"/>
    <property type="match status" value="1"/>
</dbReference>
<dbReference type="PANTHER" id="PTHR22550">
    <property type="entry name" value="SPORE GERMINATION PROTEIN"/>
    <property type="match status" value="1"/>
</dbReference>
<protein>
    <submittedName>
        <fullName evidence="5">Spore germination protein</fullName>
    </submittedName>
</protein>
<gene>
    <name evidence="5" type="ORF">Q5741_08360</name>
</gene>
<keyword evidence="6" id="KW-1185">Reference proteome</keyword>
<accession>A0ABT9CCX5</accession>
<feature type="region of interest" description="Disordered" evidence="3">
    <location>
        <begin position="1"/>
        <end position="28"/>
    </location>
</feature>
<dbReference type="InterPro" id="IPR050768">
    <property type="entry name" value="UPF0353/GerABKA_families"/>
</dbReference>
<feature type="compositionally biased region" description="Gly residues" evidence="3">
    <location>
        <begin position="527"/>
        <end position="538"/>
    </location>
</feature>
<feature type="transmembrane region" description="Helical" evidence="4">
    <location>
        <begin position="319"/>
        <end position="341"/>
    </location>
</feature>
<dbReference type="EMBL" id="JAUQTB010000003">
    <property type="protein sequence ID" value="MDO7906428.1"/>
    <property type="molecule type" value="Genomic_DNA"/>
</dbReference>
<feature type="region of interest" description="Disordered" evidence="3">
    <location>
        <begin position="516"/>
        <end position="571"/>
    </location>
</feature>
<evidence type="ECO:0000313" key="6">
    <source>
        <dbReference type="Proteomes" id="UP001240171"/>
    </source>
</evidence>
<proteinExistence type="inferred from homology"/>